<dbReference type="AlphaFoldDB" id="A0A0F8ZNC0"/>
<feature type="non-terminal residue" evidence="2">
    <location>
        <position position="1"/>
    </location>
</feature>
<accession>A0A0F8ZNC0</accession>
<sequence>LCPYSCKQSSYTIFFCMFKVAGSYMKSSSKTISESIISEEKQSPHYLVDFLETSQSYCVGIVDMVDSTKIAASLNQKKLSKYYEIFLNSMAQMVEKFGGFVIKNIGDSLLYYFPQSSKSTHDHSHLDCLNCAITMVEEHKNINKKMKNEKLPSLNFRISADYGKVTIMKTNYSSSIDVLGTPVNMCNKINHSASKNGIVIGSDLYRIVKNFENFQYKMINACSVGLKYMYPIYSVQKTH</sequence>
<protein>
    <recommendedName>
        <fullName evidence="1">Guanylate cyclase domain-containing protein</fullName>
    </recommendedName>
</protein>
<evidence type="ECO:0000259" key="1">
    <source>
        <dbReference type="PROSITE" id="PS50125"/>
    </source>
</evidence>
<dbReference type="InterPro" id="IPR029787">
    <property type="entry name" value="Nucleotide_cyclase"/>
</dbReference>
<dbReference type="SUPFAM" id="SSF55073">
    <property type="entry name" value="Nucleotide cyclase"/>
    <property type="match status" value="1"/>
</dbReference>
<dbReference type="GO" id="GO:0035556">
    <property type="term" value="P:intracellular signal transduction"/>
    <property type="evidence" value="ECO:0007669"/>
    <property type="project" value="InterPro"/>
</dbReference>
<comment type="caution">
    <text evidence="2">The sequence shown here is derived from an EMBL/GenBank/DDBJ whole genome shotgun (WGS) entry which is preliminary data.</text>
</comment>
<gene>
    <name evidence="2" type="ORF">LCGC14_3014420</name>
</gene>
<dbReference type="EMBL" id="LAZR01062478">
    <property type="protein sequence ID" value="KKK61431.1"/>
    <property type="molecule type" value="Genomic_DNA"/>
</dbReference>
<dbReference type="GO" id="GO:0009190">
    <property type="term" value="P:cyclic nucleotide biosynthetic process"/>
    <property type="evidence" value="ECO:0007669"/>
    <property type="project" value="InterPro"/>
</dbReference>
<feature type="domain" description="Guanylate cyclase" evidence="1">
    <location>
        <begin position="58"/>
        <end position="190"/>
    </location>
</feature>
<dbReference type="InterPro" id="IPR001054">
    <property type="entry name" value="A/G_cyclase"/>
</dbReference>
<reference evidence="2" key="1">
    <citation type="journal article" date="2015" name="Nature">
        <title>Complex archaea that bridge the gap between prokaryotes and eukaryotes.</title>
        <authorList>
            <person name="Spang A."/>
            <person name="Saw J.H."/>
            <person name="Jorgensen S.L."/>
            <person name="Zaremba-Niedzwiedzka K."/>
            <person name="Martijn J."/>
            <person name="Lind A.E."/>
            <person name="van Eijk R."/>
            <person name="Schleper C."/>
            <person name="Guy L."/>
            <person name="Ettema T.J."/>
        </authorList>
    </citation>
    <scope>NUCLEOTIDE SEQUENCE</scope>
</reference>
<proteinExistence type="predicted"/>
<dbReference type="CDD" id="cd07302">
    <property type="entry name" value="CHD"/>
    <property type="match status" value="1"/>
</dbReference>
<evidence type="ECO:0000313" key="2">
    <source>
        <dbReference type="EMBL" id="KKK61431.1"/>
    </source>
</evidence>
<dbReference type="PROSITE" id="PS50125">
    <property type="entry name" value="GUANYLATE_CYCLASE_2"/>
    <property type="match status" value="1"/>
</dbReference>
<dbReference type="Gene3D" id="3.30.70.1230">
    <property type="entry name" value="Nucleotide cyclase"/>
    <property type="match status" value="1"/>
</dbReference>
<name>A0A0F8ZNC0_9ZZZZ</name>
<dbReference type="Pfam" id="PF00211">
    <property type="entry name" value="Guanylate_cyc"/>
    <property type="match status" value="1"/>
</dbReference>
<organism evidence="2">
    <name type="scientific">marine sediment metagenome</name>
    <dbReference type="NCBI Taxonomy" id="412755"/>
    <lineage>
        <taxon>unclassified sequences</taxon>
        <taxon>metagenomes</taxon>
        <taxon>ecological metagenomes</taxon>
    </lineage>
</organism>